<dbReference type="KEGG" id="had:CDV25_02910"/>
<reference evidence="1 2" key="1">
    <citation type="submission" date="2017-06" db="EMBL/GenBank/DDBJ databases">
        <title>Complete genome of Helicobacter apodemus.</title>
        <authorList>
            <person name="Cho S."/>
        </authorList>
    </citation>
    <scope>NUCLEOTIDE SEQUENCE [LARGE SCALE GENOMIC DNA]</scope>
    <source>
        <strain evidence="2">SNUVETPUB-15-01</strain>
    </source>
</reference>
<proteinExistence type="predicted"/>
<dbReference type="OrthoDB" id="5320874at2"/>
<name>A0A2U8FDA9_9HELI</name>
<protein>
    <recommendedName>
        <fullName evidence="3">CDP-glycerol--glycerophosphate glycerophosphotransferase</fullName>
    </recommendedName>
</protein>
<gene>
    <name evidence="1" type="ORF">CDV25_02910</name>
</gene>
<dbReference type="EMBL" id="CP021886">
    <property type="protein sequence ID" value="AWI33827.1"/>
    <property type="molecule type" value="Genomic_DNA"/>
</dbReference>
<dbReference type="Gene3D" id="3.40.50.12580">
    <property type="match status" value="1"/>
</dbReference>
<organism evidence="1 2">
    <name type="scientific">Helicobacter apodemus</name>
    <dbReference type="NCBI Taxonomy" id="135569"/>
    <lineage>
        <taxon>Bacteria</taxon>
        <taxon>Pseudomonadati</taxon>
        <taxon>Campylobacterota</taxon>
        <taxon>Epsilonproteobacteria</taxon>
        <taxon>Campylobacterales</taxon>
        <taxon>Helicobacteraceae</taxon>
        <taxon>Helicobacter</taxon>
    </lineage>
</organism>
<sequence>MQKKSKNLYLYPNGEDTQAAHLMIKELQKQHYMEQRQIFIVDDSLESTSLSFLKNSIQEGELWIIHQDKDFYKKLFENAKSLPLVKNGIESLEKVFKEALENFNFEWVKENVINDHFLFLSYTGYFCLHFWISLDEKSAFVVAFKELCFRANDYFTSYFNLQSPVVGIQVTTFSGGKHLGEIGDFLQRQNLRVIYVYYDEESYVCLPPSKRSQSICFPLQSSYMGIFLNIFQFYVTCLMPLTAPSWGAKYVYVSHAYIDPIAALYQRNRSLDDFWFKRKMGINGFRMITSVSNYKILEEKFLECGYEEELVCAGYPSLDSYILEYSKIPPMVNAETILIAINDTKNLVLVKELLKVFLTNNQKVILRPHPGSKKEDYQEILNFPRGGGVFYDTSNRLSAEKMGECLCLIGDYSSLVYTFPLTTLKPAILIGFDNQNTYKGISFYNPTLHFYARDVKECLESIEKIKNEDKDQRALSIKEYREKEVFNLGCSSAFIADFIAKKMKK</sequence>
<evidence type="ECO:0000313" key="2">
    <source>
        <dbReference type="Proteomes" id="UP000244890"/>
    </source>
</evidence>
<evidence type="ECO:0008006" key="3">
    <source>
        <dbReference type="Google" id="ProtNLM"/>
    </source>
</evidence>
<dbReference type="Proteomes" id="UP000244890">
    <property type="component" value="Chromosome"/>
</dbReference>
<evidence type="ECO:0000313" key="1">
    <source>
        <dbReference type="EMBL" id="AWI33827.1"/>
    </source>
</evidence>
<dbReference type="InterPro" id="IPR043148">
    <property type="entry name" value="TagF_C"/>
</dbReference>
<accession>A0A2U8FDA9</accession>
<dbReference type="RefSeq" id="WP_108910697.1">
    <property type="nucleotide sequence ID" value="NZ_CP021886.1"/>
</dbReference>
<dbReference type="AlphaFoldDB" id="A0A2U8FDA9"/>